<sequence>MIRKFFRNRLDIKKFPDFIMLKMGFKDRRQKWIKFEYNSQNLSPSEWQSVWFFCNSRGLR</sequence>
<reference evidence="1" key="1">
    <citation type="submission" date="2015-12" db="EMBL/GenBank/DDBJ databases">
        <title>Gene expression during late stages of embryo sac development: a critical building block for successful pollen-pistil interactions.</title>
        <authorList>
            <person name="Liu Y."/>
            <person name="Joly V."/>
            <person name="Sabar M."/>
            <person name="Matton D.P."/>
        </authorList>
    </citation>
    <scope>NUCLEOTIDE SEQUENCE</scope>
</reference>
<evidence type="ECO:0000313" key="1">
    <source>
        <dbReference type="EMBL" id="JAP28424.1"/>
    </source>
</evidence>
<dbReference type="AlphaFoldDB" id="A0A0V0I7J7"/>
<proteinExistence type="predicted"/>
<accession>A0A0V0I7J7</accession>
<protein>
    <submittedName>
        <fullName evidence="1">Putative ovule protein</fullName>
    </submittedName>
</protein>
<organism evidence="1">
    <name type="scientific">Solanum chacoense</name>
    <name type="common">Chaco potato</name>
    <dbReference type="NCBI Taxonomy" id="4108"/>
    <lineage>
        <taxon>Eukaryota</taxon>
        <taxon>Viridiplantae</taxon>
        <taxon>Streptophyta</taxon>
        <taxon>Embryophyta</taxon>
        <taxon>Tracheophyta</taxon>
        <taxon>Spermatophyta</taxon>
        <taxon>Magnoliopsida</taxon>
        <taxon>eudicotyledons</taxon>
        <taxon>Gunneridae</taxon>
        <taxon>Pentapetalae</taxon>
        <taxon>asterids</taxon>
        <taxon>lamiids</taxon>
        <taxon>Solanales</taxon>
        <taxon>Solanaceae</taxon>
        <taxon>Solanoideae</taxon>
        <taxon>Solaneae</taxon>
        <taxon>Solanum</taxon>
    </lineage>
</organism>
<name>A0A0V0I7J7_SOLCH</name>
<dbReference type="EMBL" id="GEDG01010141">
    <property type="protein sequence ID" value="JAP28424.1"/>
    <property type="molecule type" value="Transcribed_RNA"/>
</dbReference>